<reference evidence="1" key="1">
    <citation type="submission" date="2019-08" db="EMBL/GenBank/DDBJ databases">
        <authorList>
            <person name="Kucharzyk K."/>
            <person name="Murdoch R.W."/>
            <person name="Higgins S."/>
            <person name="Loffler F."/>
        </authorList>
    </citation>
    <scope>NUCLEOTIDE SEQUENCE</scope>
</reference>
<proteinExistence type="predicted"/>
<comment type="caution">
    <text evidence="1">The sequence shown here is derived from an EMBL/GenBank/DDBJ whole genome shotgun (WGS) entry which is preliminary data.</text>
</comment>
<gene>
    <name evidence="1" type="ORF">SDC9_118460</name>
</gene>
<protein>
    <submittedName>
        <fullName evidence="1">Uncharacterized protein</fullName>
    </submittedName>
</protein>
<evidence type="ECO:0000313" key="1">
    <source>
        <dbReference type="EMBL" id="MPM71495.1"/>
    </source>
</evidence>
<accession>A0A645C1T0</accession>
<sequence>MVGAILAVDIVYDLSPALVAEVDVDIRHGDALGVEEALEIKAVFHGVHVGDLQTVGHHGAGRRAAPRPHRDALALGVANEVGDDEKVVHKAHAADHVHFIPQTAAVILPPLGIAAAKALLAQALKIGFSVGAAVGELKFGQVMRAELKLQLTQVGDAPGVFHGLGRLGEQPGHLGLGLDIKLLGLKLHPLRVADRLAHLDAHEHILQVGVGAGEIVGVVGGHQGNTGFPVEAQKALDHRALVGDAVVLQLQIIPVLAEDGPHLQRVGLRRLVIPRQQQPGKLPGQTGGQGNKSPGVAAQQLQVHPGLAVKALGKAPADQRAEVVIPLPVAAQEHQVPRLVIQLVHLVQPAPGGDVDLAANDGLNPGGLGRLIEVDDPVHHAVVGDGHGGLTQLLNARDQAADAAGAVQQRKLSMHMEMNK</sequence>
<dbReference type="AlphaFoldDB" id="A0A645C1T0"/>
<dbReference type="AntiFam" id="ANF00080">
    <property type="entry name" value="Shadow ORF (opposite dnaE)"/>
</dbReference>
<name>A0A645C1T0_9ZZZZ</name>
<dbReference type="EMBL" id="VSSQ01024151">
    <property type="protein sequence ID" value="MPM71495.1"/>
    <property type="molecule type" value="Genomic_DNA"/>
</dbReference>
<organism evidence="1">
    <name type="scientific">bioreactor metagenome</name>
    <dbReference type="NCBI Taxonomy" id="1076179"/>
    <lineage>
        <taxon>unclassified sequences</taxon>
        <taxon>metagenomes</taxon>
        <taxon>ecological metagenomes</taxon>
    </lineage>
</organism>